<evidence type="ECO:0000313" key="2">
    <source>
        <dbReference type="EMBL" id="KAJ8415149.1"/>
    </source>
</evidence>
<dbReference type="Proteomes" id="UP001221898">
    <property type="component" value="Unassembled WGS sequence"/>
</dbReference>
<name>A0AAD7T665_9TELE</name>
<protein>
    <submittedName>
        <fullName evidence="2">Uncharacterized protein</fullName>
    </submittedName>
</protein>
<evidence type="ECO:0000313" key="3">
    <source>
        <dbReference type="Proteomes" id="UP001221898"/>
    </source>
</evidence>
<feature type="region of interest" description="Disordered" evidence="1">
    <location>
        <begin position="1"/>
        <end position="40"/>
    </location>
</feature>
<proteinExistence type="predicted"/>
<organism evidence="2 3">
    <name type="scientific">Aldrovandia affinis</name>
    <dbReference type="NCBI Taxonomy" id="143900"/>
    <lineage>
        <taxon>Eukaryota</taxon>
        <taxon>Metazoa</taxon>
        <taxon>Chordata</taxon>
        <taxon>Craniata</taxon>
        <taxon>Vertebrata</taxon>
        <taxon>Euteleostomi</taxon>
        <taxon>Actinopterygii</taxon>
        <taxon>Neopterygii</taxon>
        <taxon>Teleostei</taxon>
        <taxon>Notacanthiformes</taxon>
        <taxon>Halosauridae</taxon>
        <taxon>Aldrovandia</taxon>
    </lineage>
</organism>
<evidence type="ECO:0000256" key="1">
    <source>
        <dbReference type="SAM" id="MobiDB-lite"/>
    </source>
</evidence>
<accession>A0AAD7T665</accession>
<sequence length="98" mass="10806">MRHFVPSAPLRRRGFTAARPPSLSTLDCGRRGDSAARSRSSPAAAVCMKVTVTALRYVLELFPCCCVVSHRHTGYLSRLALHNDMRRRSKALPAPVNT</sequence>
<comment type="caution">
    <text evidence="2">The sequence shown here is derived from an EMBL/GenBank/DDBJ whole genome shotgun (WGS) entry which is preliminary data.</text>
</comment>
<keyword evidence="3" id="KW-1185">Reference proteome</keyword>
<dbReference type="AlphaFoldDB" id="A0AAD7T665"/>
<gene>
    <name evidence="2" type="ORF">AAFF_G00008470</name>
</gene>
<reference evidence="2" key="1">
    <citation type="journal article" date="2023" name="Science">
        <title>Genome structures resolve the early diversification of teleost fishes.</title>
        <authorList>
            <person name="Parey E."/>
            <person name="Louis A."/>
            <person name="Montfort J."/>
            <person name="Bouchez O."/>
            <person name="Roques C."/>
            <person name="Iampietro C."/>
            <person name="Lluch J."/>
            <person name="Castinel A."/>
            <person name="Donnadieu C."/>
            <person name="Desvignes T."/>
            <person name="Floi Bucao C."/>
            <person name="Jouanno E."/>
            <person name="Wen M."/>
            <person name="Mejri S."/>
            <person name="Dirks R."/>
            <person name="Jansen H."/>
            <person name="Henkel C."/>
            <person name="Chen W.J."/>
            <person name="Zahm M."/>
            <person name="Cabau C."/>
            <person name="Klopp C."/>
            <person name="Thompson A.W."/>
            <person name="Robinson-Rechavi M."/>
            <person name="Braasch I."/>
            <person name="Lecointre G."/>
            <person name="Bobe J."/>
            <person name="Postlethwait J.H."/>
            <person name="Berthelot C."/>
            <person name="Roest Crollius H."/>
            <person name="Guiguen Y."/>
        </authorList>
    </citation>
    <scope>NUCLEOTIDE SEQUENCE</scope>
    <source>
        <strain evidence="2">NC1722</strain>
    </source>
</reference>
<dbReference type="EMBL" id="JAINUG010000010">
    <property type="protein sequence ID" value="KAJ8415149.1"/>
    <property type="molecule type" value="Genomic_DNA"/>
</dbReference>